<dbReference type="AlphaFoldDB" id="A0A8S0PGW8"/>
<proteinExistence type="predicted"/>
<accession>A0A8S0PGW8</accession>
<comment type="caution">
    <text evidence="1">The sequence shown here is derived from an EMBL/GenBank/DDBJ whole genome shotgun (WGS) entry which is preliminary data.</text>
</comment>
<dbReference type="Gramene" id="OE9A093720T1">
    <property type="protein sequence ID" value="OE9A093720C1"/>
    <property type="gene ID" value="OE9A093720"/>
</dbReference>
<organism evidence="1 2">
    <name type="scientific">Olea europaea subsp. europaea</name>
    <dbReference type="NCBI Taxonomy" id="158383"/>
    <lineage>
        <taxon>Eukaryota</taxon>
        <taxon>Viridiplantae</taxon>
        <taxon>Streptophyta</taxon>
        <taxon>Embryophyta</taxon>
        <taxon>Tracheophyta</taxon>
        <taxon>Spermatophyta</taxon>
        <taxon>Magnoliopsida</taxon>
        <taxon>eudicotyledons</taxon>
        <taxon>Gunneridae</taxon>
        <taxon>Pentapetalae</taxon>
        <taxon>asterids</taxon>
        <taxon>lamiids</taxon>
        <taxon>Lamiales</taxon>
        <taxon>Oleaceae</taxon>
        <taxon>Oleeae</taxon>
        <taxon>Olea</taxon>
    </lineage>
</organism>
<gene>
    <name evidence="1" type="ORF">OLEA9_A093720</name>
</gene>
<dbReference type="Proteomes" id="UP000594638">
    <property type="component" value="Unassembled WGS sequence"/>
</dbReference>
<keyword evidence="2" id="KW-1185">Reference proteome</keyword>
<dbReference type="EMBL" id="CACTIH010000052">
    <property type="protein sequence ID" value="CAA2942585.1"/>
    <property type="molecule type" value="Genomic_DNA"/>
</dbReference>
<name>A0A8S0PGW8_OLEEU</name>
<reference evidence="1 2" key="1">
    <citation type="submission" date="2019-12" db="EMBL/GenBank/DDBJ databases">
        <authorList>
            <person name="Alioto T."/>
            <person name="Alioto T."/>
            <person name="Gomez Garrido J."/>
        </authorList>
    </citation>
    <scope>NUCLEOTIDE SEQUENCE [LARGE SCALE GENOMIC DNA]</scope>
</reference>
<sequence length="152" mass="17355">MESSVKRIVIPEPATTEPWSDQVELSSGRISGGLGYKPLRTSGKNSSHGQYCNEYAMINNLVPRQGVTMPDLRQYHLNLLNHLVKTSQLRHVSNYIQRMIYVIMYQQSLIKEAFGVVFKFGQIDKWLLRLNDETGKPRGSCLLVNKKLDSLM</sequence>
<protein>
    <submittedName>
        <fullName evidence="1">Uncharacterized protein</fullName>
    </submittedName>
</protein>
<evidence type="ECO:0000313" key="2">
    <source>
        <dbReference type="Proteomes" id="UP000594638"/>
    </source>
</evidence>
<evidence type="ECO:0000313" key="1">
    <source>
        <dbReference type="EMBL" id="CAA2942585.1"/>
    </source>
</evidence>